<reference evidence="6" key="2">
    <citation type="submission" date="2018-05" db="EMBL/GenBank/DDBJ databases">
        <title>Genome Sequencing of selected type strains of the family Eggerthellaceae.</title>
        <authorList>
            <person name="Danylec N."/>
            <person name="Stoll D.A."/>
            <person name="Doetsch A."/>
            <person name="Huch M."/>
        </authorList>
    </citation>
    <scope>NUCLEOTIDE SEQUENCE [LARGE SCALE GENOMIC DNA]</scope>
    <source>
        <strain evidence="6">DSM 16107</strain>
    </source>
</reference>
<dbReference type="SUPFAM" id="SSF48695">
    <property type="entry name" value="Multiheme cytochromes"/>
    <property type="match status" value="1"/>
</dbReference>
<reference evidence="3 5" key="1">
    <citation type="journal article" date="2018" name="Elife">
        <title>Discovery and characterization of a prevalent human gut bacterial enzyme sufficient for the inactivation of a family of plant toxins.</title>
        <authorList>
            <person name="Koppel N."/>
            <person name="Bisanz J.E."/>
            <person name="Pandelia M.E."/>
            <person name="Turnbaugh P.J."/>
            <person name="Balskus E.P."/>
        </authorList>
    </citation>
    <scope>NUCLEOTIDE SEQUENCE [LARGE SCALE GENOMIC DNA]</scope>
    <source>
        <strain evidence="3 5">DSM 16107</strain>
    </source>
</reference>
<feature type="compositionally biased region" description="Polar residues" evidence="1">
    <location>
        <begin position="44"/>
        <end position="54"/>
    </location>
</feature>
<dbReference type="OrthoDB" id="3169350at2"/>
<feature type="region of interest" description="Disordered" evidence="1">
    <location>
        <begin position="40"/>
        <end position="72"/>
    </location>
</feature>
<dbReference type="SUPFAM" id="SSF81296">
    <property type="entry name" value="E set domains"/>
    <property type="match status" value="1"/>
</dbReference>
<evidence type="ECO:0000259" key="2">
    <source>
        <dbReference type="Pfam" id="PF00174"/>
    </source>
</evidence>
<evidence type="ECO:0000313" key="5">
    <source>
        <dbReference type="Proteomes" id="UP000253817"/>
    </source>
</evidence>
<dbReference type="SUPFAM" id="SSF56524">
    <property type="entry name" value="Oxidoreductase molybdopterin-binding domain"/>
    <property type="match status" value="1"/>
</dbReference>
<comment type="caution">
    <text evidence="4">The sequence shown here is derived from an EMBL/GenBank/DDBJ whole genome shotgun (WGS) entry which is preliminary data.</text>
</comment>
<dbReference type="InterPro" id="IPR036374">
    <property type="entry name" value="OxRdtase_Mopterin-bd_sf"/>
</dbReference>
<gene>
    <name evidence="3" type="ORF">C1876_00930</name>
    <name evidence="4" type="ORF">DMP09_13090</name>
</gene>
<dbReference type="InterPro" id="IPR000572">
    <property type="entry name" value="OxRdtase_Mopterin-bd_dom"/>
</dbReference>
<name>A0A3N0IVK4_9ACTN</name>
<evidence type="ECO:0000313" key="3">
    <source>
        <dbReference type="EMBL" id="RDB71898.1"/>
    </source>
</evidence>
<dbReference type="InterPro" id="IPR014756">
    <property type="entry name" value="Ig_E-set"/>
</dbReference>
<evidence type="ECO:0000313" key="6">
    <source>
        <dbReference type="Proteomes" id="UP000270112"/>
    </source>
</evidence>
<proteinExistence type="predicted"/>
<organism evidence="4 6">
    <name type="scientific">Eggerthella sinensis</name>
    <dbReference type="NCBI Taxonomy" id="242230"/>
    <lineage>
        <taxon>Bacteria</taxon>
        <taxon>Bacillati</taxon>
        <taxon>Actinomycetota</taxon>
        <taxon>Coriobacteriia</taxon>
        <taxon>Eggerthellales</taxon>
        <taxon>Eggerthellaceae</taxon>
        <taxon>Eggerthella</taxon>
    </lineage>
</organism>
<dbReference type="Pfam" id="PF00174">
    <property type="entry name" value="Oxidored_molyb"/>
    <property type="match status" value="1"/>
</dbReference>
<accession>A0A3N0IVK4</accession>
<dbReference type="Gene3D" id="3.90.420.10">
    <property type="entry name" value="Oxidoreductase, molybdopterin-binding domain"/>
    <property type="match status" value="1"/>
</dbReference>
<dbReference type="Proteomes" id="UP000270112">
    <property type="component" value="Unassembled WGS sequence"/>
</dbReference>
<protein>
    <submittedName>
        <fullName evidence="4">Molybdopterin-binding protein</fullName>
    </submittedName>
</protein>
<dbReference type="InterPro" id="IPR036280">
    <property type="entry name" value="Multihaem_cyt_sf"/>
</dbReference>
<dbReference type="Gene3D" id="2.60.40.650">
    <property type="match status" value="1"/>
</dbReference>
<dbReference type="RefSeq" id="WP_114544845.1">
    <property type="nucleotide sequence ID" value="NZ_PPTT01000001.1"/>
</dbReference>
<evidence type="ECO:0000256" key="1">
    <source>
        <dbReference type="SAM" id="MobiDB-lite"/>
    </source>
</evidence>
<sequence length="556" mass="61651">MKDNAGERTSVHAPHRVKALVVLVTVAVVMAFAAWGCSPKASDGATSADTSTKTESADKATGAKAGDGTDELSAFSGFPTEGRFVDNVAALPGFYKNAEKNEANAKAETPRRYTDRNGNLVQPVPTDELGWNNTYLDADNRGCTSCHTLENALMSLPTYHRLIFFGYPTEQSYQNCIACHSDSYSGHKLADAIHTLHMNSTMFVNDDEGTCQSCHYINPDTGVFDRWDEVKYNLYKGITDVPSDELKASITYDQTTLTPAENRIFKTVKDEPSEWLTDDTKVDTSIYENWVISIDGDCENPVEMTLPELEQQFGTVKQIMKMDCTINGVGQATIMQNEVEGIPFKAIIDYAKPKAGANVVSPIGSDGYDYAQMGIDWLLENDALIVTKMDGELLAPSQGYPCMIWVYKTSGGNFTKRISNLTFMTLPEDKIDAQLYVGQFTDDRTGEIYSKPNSGILNYPTGIVLSDEEAKTVHLEGYADAWDEPIKKMEFSFDHGATWTVVDTPDNNADFWTYWRMDFTPPAPGAYLLDIRTTSVTPEGADRVCQYDTQFMFTVE</sequence>
<reference evidence="4" key="3">
    <citation type="journal article" date="2019" name="Microbiol. Resour. Announc.">
        <title>Draft Genome Sequences of Type Strains of Gordonibacter faecihominis, Paraeggerthella hongkongensis, Parvibacter caecicola,Slackia equolifaciens, Slackia faecicanis, and Slackia isoflavoniconvertens.</title>
        <authorList>
            <person name="Danylec N."/>
            <person name="Stoll D.A."/>
            <person name="Dotsch A."/>
            <person name="Huch M."/>
        </authorList>
    </citation>
    <scope>NUCLEOTIDE SEQUENCE</scope>
    <source>
        <strain evidence="4">DSM 16107</strain>
    </source>
</reference>
<dbReference type="AlphaFoldDB" id="A0A3N0IVK4"/>
<dbReference type="Proteomes" id="UP000253817">
    <property type="component" value="Unassembled WGS sequence"/>
</dbReference>
<dbReference type="EMBL" id="QICC01000067">
    <property type="protein sequence ID" value="RNM40706.1"/>
    <property type="molecule type" value="Genomic_DNA"/>
</dbReference>
<feature type="compositionally biased region" description="Basic and acidic residues" evidence="1">
    <location>
        <begin position="101"/>
        <end position="115"/>
    </location>
</feature>
<keyword evidence="5" id="KW-1185">Reference proteome</keyword>
<evidence type="ECO:0000313" key="4">
    <source>
        <dbReference type="EMBL" id="RNM40706.1"/>
    </source>
</evidence>
<feature type="region of interest" description="Disordered" evidence="1">
    <location>
        <begin position="101"/>
        <end position="121"/>
    </location>
</feature>
<dbReference type="EMBL" id="PPTT01000001">
    <property type="protein sequence ID" value="RDB71898.1"/>
    <property type="molecule type" value="Genomic_DNA"/>
</dbReference>
<feature type="domain" description="Oxidoreductase molybdopterin-binding" evidence="2">
    <location>
        <begin position="287"/>
        <end position="428"/>
    </location>
</feature>